<dbReference type="KEGG" id="sals:SLNWT_0220"/>
<keyword evidence="2" id="KW-0808">Transferase</keyword>
<organism evidence="5 6">
    <name type="scientific">Streptomyces albus (strain ATCC 21838 / DSM 41398 / FERM P-419 / JCM 4703 / NBRC 107858)</name>
    <dbReference type="NCBI Taxonomy" id="1081613"/>
    <lineage>
        <taxon>Bacteria</taxon>
        <taxon>Bacillati</taxon>
        <taxon>Actinomycetota</taxon>
        <taxon>Actinomycetes</taxon>
        <taxon>Kitasatosporales</taxon>
        <taxon>Streptomycetaceae</taxon>
        <taxon>Streptomyces</taxon>
    </lineage>
</organism>
<dbReference type="GO" id="GO:0032259">
    <property type="term" value="P:methylation"/>
    <property type="evidence" value="ECO:0007669"/>
    <property type="project" value="UniProtKB-KW"/>
</dbReference>
<dbReference type="Gene3D" id="3.40.50.150">
    <property type="entry name" value="Vaccinia Virus protein VP39"/>
    <property type="match status" value="1"/>
</dbReference>
<sequence length="245" mass="27060">MPETPSFSVEDVDFEATYQGAPPVRGSEVTFSVTPWDIGEAQHFVARLEGEGKLAGEILDAGSGLGENALFLAGKGHRVTGVDAAATALDRARRRAEELGVSAEFVQSDATRLAELEDGRFTTVLDSALYHCLSEQQQRAYAEALHRVTAPGAQLHLFCFADEATGFVLPQFQVSRENLHANLGPRWDIQDIRPDFYTMALTKEKLAEATEGYVRLGLHVDPDEVQWDEQGRATGMIWYLHAIRR</sequence>
<dbReference type="AlphaFoldDB" id="A0A0B5EP57"/>
<keyword evidence="3" id="KW-0949">S-adenosyl-L-methionine</keyword>
<protein>
    <recommendedName>
        <fullName evidence="4">Methyltransferase domain-containing protein</fullName>
    </recommendedName>
</protein>
<dbReference type="PANTHER" id="PTHR43464">
    <property type="entry name" value="METHYLTRANSFERASE"/>
    <property type="match status" value="1"/>
</dbReference>
<dbReference type="GO" id="GO:0016881">
    <property type="term" value="F:acid-amino acid ligase activity"/>
    <property type="evidence" value="ECO:0007669"/>
    <property type="project" value="InterPro"/>
</dbReference>
<dbReference type="InterPro" id="IPR029063">
    <property type="entry name" value="SAM-dependent_MTases_sf"/>
</dbReference>
<keyword evidence="1" id="KW-0489">Methyltransferase</keyword>
<evidence type="ECO:0000313" key="5">
    <source>
        <dbReference type="EMBL" id="AJE80596.1"/>
    </source>
</evidence>
<reference evidence="5 6" key="1">
    <citation type="submission" date="2015-01" db="EMBL/GenBank/DDBJ databases">
        <title>Enhanced salinomycin production by adjusting the supply of polyketide extender units in Streptomyce albus DSM 41398.</title>
        <authorList>
            <person name="Lu C."/>
        </authorList>
    </citation>
    <scope>NUCLEOTIDE SEQUENCE [LARGE SCALE GENOMIC DNA]</scope>
    <source>
        <strain evidence="6">ATCC 21838 / DSM 41398 / FERM P-419 / JCM 4703 / NBRC 107858</strain>
    </source>
</reference>
<gene>
    <name evidence="5" type="ORF">SLNWT_0220</name>
</gene>
<evidence type="ECO:0000256" key="2">
    <source>
        <dbReference type="ARBA" id="ARBA00022679"/>
    </source>
</evidence>
<dbReference type="GO" id="GO:0008168">
    <property type="term" value="F:methyltransferase activity"/>
    <property type="evidence" value="ECO:0007669"/>
    <property type="project" value="UniProtKB-KW"/>
</dbReference>
<dbReference type="CDD" id="cd02440">
    <property type="entry name" value="AdoMet_MTases"/>
    <property type="match status" value="1"/>
</dbReference>
<evidence type="ECO:0000256" key="3">
    <source>
        <dbReference type="ARBA" id="ARBA00022691"/>
    </source>
</evidence>
<feature type="domain" description="Methyltransferase" evidence="4">
    <location>
        <begin position="58"/>
        <end position="152"/>
    </location>
</feature>
<proteinExistence type="predicted"/>
<dbReference type="EMBL" id="CP010519">
    <property type="protein sequence ID" value="AJE80596.1"/>
    <property type="molecule type" value="Genomic_DNA"/>
</dbReference>
<dbReference type="Proteomes" id="UP000031523">
    <property type="component" value="Chromosome"/>
</dbReference>
<evidence type="ECO:0000259" key="4">
    <source>
        <dbReference type="Pfam" id="PF13649"/>
    </source>
</evidence>
<dbReference type="InterPro" id="IPR041698">
    <property type="entry name" value="Methyltransf_25"/>
</dbReference>
<dbReference type="PANTHER" id="PTHR43464:SF19">
    <property type="entry name" value="UBIQUINONE BIOSYNTHESIS O-METHYLTRANSFERASE, MITOCHONDRIAL"/>
    <property type="match status" value="1"/>
</dbReference>
<dbReference type="Pfam" id="PF13649">
    <property type="entry name" value="Methyltransf_25"/>
    <property type="match status" value="1"/>
</dbReference>
<accession>A0A0B5EP57</accession>
<dbReference type="SUPFAM" id="SSF53335">
    <property type="entry name" value="S-adenosyl-L-methionine-dependent methyltransferases"/>
    <property type="match status" value="1"/>
</dbReference>
<name>A0A0B5EP57_STRA4</name>
<keyword evidence="6" id="KW-1185">Reference proteome</keyword>
<evidence type="ECO:0000313" key="6">
    <source>
        <dbReference type="Proteomes" id="UP000031523"/>
    </source>
</evidence>
<evidence type="ECO:0000256" key="1">
    <source>
        <dbReference type="ARBA" id="ARBA00022603"/>
    </source>
</evidence>